<evidence type="ECO:0000313" key="6">
    <source>
        <dbReference type="Proteomes" id="UP000325218"/>
    </source>
</evidence>
<dbReference type="InterPro" id="IPR015797">
    <property type="entry name" value="NUDIX_hydrolase-like_dom_sf"/>
</dbReference>
<dbReference type="OrthoDB" id="9787476at2"/>
<keyword evidence="2 3" id="KW-0378">Hydrolase</keyword>
<comment type="cofactor">
    <cofactor evidence="1">
        <name>Mg(2+)</name>
        <dbReference type="ChEBI" id="CHEBI:18420"/>
    </cofactor>
</comment>
<dbReference type="PROSITE" id="PS00893">
    <property type="entry name" value="NUDIX_BOX"/>
    <property type="match status" value="1"/>
</dbReference>
<accession>A0A5D0CWY6</accession>
<dbReference type="InterPro" id="IPR020084">
    <property type="entry name" value="NUDIX_hydrolase_CS"/>
</dbReference>
<protein>
    <submittedName>
        <fullName evidence="5">NUDIX domain-containing protein</fullName>
    </submittedName>
</protein>
<dbReference type="PANTHER" id="PTHR43046:SF2">
    <property type="entry name" value="8-OXO-DGTP DIPHOSPHATASE-RELATED"/>
    <property type="match status" value="1"/>
</dbReference>
<evidence type="ECO:0000256" key="3">
    <source>
        <dbReference type="RuleBase" id="RU003476"/>
    </source>
</evidence>
<gene>
    <name evidence="5" type="ORF">FRY98_02140</name>
</gene>
<name>A0A5D0CWY6_9BACL</name>
<feature type="domain" description="Nudix hydrolase" evidence="4">
    <location>
        <begin position="17"/>
        <end position="147"/>
    </location>
</feature>
<dbReference type="CDD" id="cd04677">
    <property type="entry name" value="NUDIX_Hydrolase"/>
    <property type="match status" value="1"/>
</dbReference>
<keyword evidence="6" id="KW-1185">Reference proteome</keyword>
<dbReference type="EMBL" id="VSDO01000001">
    <property type="protein sequence ID" value="TYA14509.1"/>
    <property type="molecule type" value="Genomic_DNA"/>
</dbReference>
<dbReference type="Gene3D" id="3.90.79.10">
    <property type="entry name" value="Nucleoside Triphosphate Pyrophosphohydrolase"/>
    <property type="match status" value="1"/>
</dbReference>
<dbReference type="AlphaFoldDB" id="A0A5D0CWY6"/>
<evidence type="ECO:0000313" key="5">
    <source>
        <dbReference type="EMBL" id="TYA14509.1"/>
    </source>
</evidence>
<evidence type="ECO:0000259" key="4">
    <source>
        <dbReference type="PROSITE" id="PS51462"/>
    </source>
</evidence>
<evidence type="ECO:0000256" key="1">
    <source>
        <dbReference type="ARBA" id="ARBA00001946"/>
    </source>
</evidence>
<dbReference type="PROSITE" id="PS51462">
    <property type="entry name" value="NUDIX"/>
    <property type="match status" value="1"/>
</dbReference>
<dbReference type="InterPro" id="IPR020476">
    <property type="entry name" value="Nudix_hydrolase"/>
</dbReference>
<organism evidence="5 6">
    <name type="scientific">Paenibacillus faecis</name>
    <dbReference type="NCBI Taxonomy" id="862114"/>
    <lineage>
        <taxon>Bacteria</taxon>
        <taxon>Bacillati</taxon>
        <taxon>Bacillota</taxon>
        <taxon>Bacilli</taxon>
        <taxon>Bacillales</taxon>
        <taxon>Paenibacillaceae</taxon>
        <taxon>Paenibacillus</taxon>
    </lineage>
</organism>
<dbReference type="InterPro" id="IPR000086">
    <property type="entry name" value="NUDIX_hydrolase_dom"/>
</dbReference>
<proteinExistence type="inferred from homology"/>
<comment type="similarity">
    <text evidence="3">Belongs to the Nudix hydrolase family.</text>
</comment>
<evidence type="ECO:0000256" key="2">
    <source>
        <dbReference type="ARBA" id="ARBA00022801"/>
    </source>
</evidence>
<dbReference type="PRINTS" id="PR00502">
    <property type="entry name" value="NUDIXFAMILY"/>
</dbReference>
<dbReference type="GO" id="GO:0016787">
    <property type="term" value="F:hydrolase activity"/>
    <property type="evidence" value="ECO:0007669"/>
    <property type="project" value="UniProtKB-KW"/>
</dbReference>
<dbReference type="PANTHER" id="PTHR43046">
    <property type="entry name" value="GDP-MANNOSE MANNOSYL HYDROLASE"/>
    <property type="match status" value="1"/>
</dbReference>
<dbReference type="SUPFAM" id="SSF55811">
    <property type="entry name" value="Nudix"/>
    <property type="match status" value="1"/>
</dbReference>
<sequence length="158" mass="18011">MKDYIKEMRKLIGTRPLLMCGSSVIIFNTEGQVLMLHRTDNDSWCFPGGAIEPGEKVEEAALREVFEETGLTVRELTLFGVFSGKELYYKYPHGDEVYNIDIVFMTEAYDGELTLNEEGKDIRFFDLDGLPETISPPVRPIVKELLITKGVKKIESFH</sequence>
<dbReference type="RefSeq" id="WP_148450105.1">
    <property type="nucleotide sequence ID" value="NZ_VSDO01000001.1"/>
</dbReference>
<dbReference type="Proteomes" id="UP000325218">
    <property type="component" value="Unassembled WGS sequence"/>
</dbReference>
<dbReference type="Pfam" id="PF00293">
    <property type="entry name" value="NUDIX"/>
    <property type="match status" value="1"/>
</dbReference>
<reference evidence="5 6" key="1">
    <citation type="submission" date="2019-08" db="EMBL/GenBank/DDBJ databases">
        <title>Genome sequencing of Paenibacillus faecis DSM 23593(T).</title>
        <authorList>
            <person name="Kook J.-K."/>
            <person name="Park S.-N."/>
            <person name="Lim Y.K."/>
        </authorList>
    </citation>
    <scope>NUCLEOTIDE SEQUENCE [LARGE SCALE GENOMIC DNA]</scope>
    <source>
        <strain evidence="5 6">DSM 23593</strain>
    </source>
</reference>
<comment type="caution">
    <text evidence="5">The sequence shown here is derived from an EMBL/GenBank/DDBJ whole genome shotgun (WGS) entry which is preliminary data.</text>
</comment>